<keyword evidence="3" id="KW-1185">Reference proteome</keyword>
<protein>
    <submittedName>
        <fullName evidence="2">Uncharacterized protein</fullName>
    </submittedName>
</protein>
<evidence type="ECO:0000256" key="1">
    <source>
        <dbReference type="SAM" id="MobiDB-lite"/>
    </source>
</evidence>
<reference evidence="3" key="1">
    <citation type="journal article" date="2013" name="Science">
        <title>Comparative analysis of bat genomes provides insight into the evolution of flight and immunity.</title>
        <authorList>
            <person name="Zhang G."/>
            <person name="Cowled C."/>
            <person name="Shi Z."/>
            <person name="Huang Z."/>
            <person name="Bishop-Lilly K.A."/>
            <person name="Fang X."/>
            <person name="Wynne J.W."/>
            <person name="Xiong Z."/>
            <person name="Baker M.L."/>
            <person name="Zhao W."/>
            <person name="Tachedjian M."/>
            <person name="Zhu Y."/>
            <person name="Zhou P."/>
            <person name="Jiang X."/>
            <person name="Ng J."/>
            <person name="Yang L."/>
            <person name="Wu L."/>
            <person name="Xiao J."/>
            <person name="Feng Y."/>
            <person name="Chen Y."/>
            <person name="Sun X."/>
            <person name="Zhang Y."/>
            <person name="Marsh G.A."/>
            <person name="Crameri G."/>
            <person name="Broder C.C."/>
            <person name="Frey K.G."/>
            <person name="Wang L.F."/>
            <person name="Wang J."/>
        </authorList>
    </citation>
    <scope>NUCLEOTIDE SEQUENCE [LARGE SCALE GENOMIC DNA]</scope>
</reference>
<evidence type="ECO:0000313" key="2">
    <source>
        <dbReference type="EMBL" id="ELK07438.1"/>
    </source>
</evidence>
<accession>L5KAD4</accession>
<proteinExistence type="predicted"/>
<dbReference type="Proteomes" id="UP000010552">
    <property type="component" value="Unassembled WGS sequence"/>
</dbReference>
<feature type="region of interest" description="Disordered" evidence="1">
    <location>
        <begin position="29"/>
        <end position="61"/>
    </location>
</feature>
<organism evidence="2 3">
    <name type="scientific">Pteropus alecto</name>
    <name type="common">Black flying fox</name>
    <dbReference type="NCBI Taxonomy" id="9402"/>
    <lineage>
        <taxon>Eukaryota</taxon>
        <taxon>Metazoa</taxon>
        <taxon>Chordata</taxon>
        <taxon>Craniata</taxon>
        <taxon>Vertebrata</taxon>
        <taxon>Euteleostomi</taxon>
        <taxon>Mammalia</taxon>
        <taxon>Eutheria</taxon>
        <taxon>Laurasiatheria</taxon>
        <taxon>Chiroptera</taxon>
        <taxon>Yinpterochiroptera</taxon>
        <taxon>Pteropodoidea</taxon>
        <taxon>Pteropodidae</taxon>
        <taxon>Pteropodinae</taxon>
        <taxon>Pteropus</taxon>
    </lineage>
</organism>
<evidence type="ECO:0000313" key="3">
    <source>
        <dbReference type="Proteomes" id="UP000010552"/>
    </source>
</evidence>
<sequence>MGRVSSQSLTCPFVGRIWHSEIAIEVKKESLEPNPSSVVAKTEPRKESGGQTSQDSKLELNLEVQSSRAKEARKAVRAKEAPALSVTLEPCVRSHEGSRAKEAPGLGVTLEPCVTLRRSESSESSKKR</sequence>
<dbReference type="AlphaFoldDB" id="L5KAD4"/>
<name>L5KAD4_PTEAL</name>
<gene>
    <name evidence="2" type="ORF">PAL_GLEAN10000168</name>
</gene>
<dbReference type="EMBL" id="KB042329">
    <property type="protein sequence ID" value="ELK07438.1"/>
    <property type="molecule type" value="Genomic_DNA"/>
</dbReference>
<dbReference type="InParanoid" id="L5KAD4"/>